<dbReference type="Proteomes" id="UP000318943">
    <property type="component" value="Unassembled WGS sequence"/>
</dbReference>
<dbReference type="RefSeq" id="WP_144200099.1">
    <property type="nucleotide sequence ID" value="NZ_CAJPVH010000008.1"/>
</dbReference>
<evidence type="ECO:0000313" key="1">
    <source>
        <dbReference type="EMBL" id="TSP10965.1"/>
    </source>
</evidence>
<evidence type="ECO:0000313" key="2">
    <source>
        <dbReference type="Proteomes" id="UP000318943"/>
    </source>
</evidence>
<sequence length="82" mass="9031">MGRTLNLETAKAIYRQAVDPHADDGEGATWWAEVRAEMAEVVAAPTIRQAAAIIAWWHGDWSMVGDTPSDAAKRIRDAARQK</sequence>
<organism evidence="1 2">
    <name type="scientific">Cupriavidus campinensis</name>
    <dbReference type="NCBI Taxonomy" id="151783"/>
    <lineage>
        <taxon>Bacteria</taxon>
        <taxon>Pseudomonadati</taxon>
        <taxon>Pseudomonadota</taxon>
        <taxon>Betaproteobacteria</taxon>
        <taxon>Burkholderiales</taxon>
        <taxon>Burkholderiaceae</taxon>
        <taxon>Cupriavidus</taxon>
    </lineage>
</organism>
<protein>
    <submittedName>
        <fullName evidence="1">Uncharacterized protein</fullName>
    </submittedName>
</protein>
<dbReference type="EMBL" id="VCIZ01000012">
    <property type="protein sequence ID" value="TSP10965.1"/>
    <property type="molecule type" value="Genomic_DNA"/>
</dbReference>
<accession>A0ABY3EJ41</accession>
<comment type="caution">
    <text evidence="1">The sequence shown here is derived from an EMBL/GenBank/DDBJ whole genome shotgun (WGS) entry which is preliminary data.</text>
</comment>
<gene>
    <name evidence="1" type="ORF">FGG12_19060</name>
</gene>
<proteinExistence type="predicted"/>
<reference evidence="1 2" key="1">
    <citation type="submission" date="2019-05" db="EMBL/GenBank/DDBJ databases">
        <title>Whole genome sequence analysis of Cupriavidus campinensis S14E4C strain.</title>
        <authorList>
            <person name="Abbaszade G."/>
            <person name="Szabo A."/>
            <person name="Toumi M."/>
            <person name="Toth E."/>
        </authorList>
    </citation>
    <scope>NUCLEOTIDE SEQUENCE [LARGE SCALE GENOMIC DNA]</scope>
    <source>
        <strain evidence="1 2">S14E4C</strain>
    </source>
</reference>
<keyword evidence="2" id="KW-1185">Reference proteome</keyword>
<name>A0ABY3EJ41_9BURK</name>